<feature type="region of interest" description="Disordered" evidence="1">
    <location>
        <begin position="122"/>
        <end position="151"/>
    </location>
</feature>
<evidence type="ECO:0000256" key="1">
    <source>
        <dbReference type="SAM" id="MobiDB-lite"/>
    </source>
</evidence>
<dbReference type="PANTHER" id="PTHR31286">
    <property type="entry name" value="GLYCINE-RICH CELL WALL STRUCTURAL PROTEIN 1.8-LIKE"/>
    <property type="match status" value="1"/>
</dbReference>
<name>A0AAV8T949_9ROSI</name>
<dbReference type="PANTHER" id="PTHR31286:SF99">
    <property type="entry name" value="DUF4283 DOMAIN-CONTAINING PROTEIN"/>
    <property type="match status" value="1"/>
</dbReference>
<feature type="region of interest" description="Disordered" evidence="1">
    <location>
        <begin position="248"/>
        <end position="296"/>
    </location>
</feature>
<gene>
    <name evidence="2" type="ORF">K2173_017568</name>
</gene>
<reference evidence="2 3" key="1">
    <citation type="submission" date="2021-09" db="EMBL/GenBank/DDBJ databases">
        <title>Genomic insights and catalytic innovation underlie evolution of tropane alkaloids biosynthesis.</title>
        <authorList>
            <person name="Wang Y.-J."/>
            <person name="Tian T."/>
            <person name="Huang J.-P."/>
            <person name="Huang S.-X."/>
        </authorList>
    </citation>
    <scope>NUCLEOTIDE SEQUENCE [LARGE SCALE GENOMIC DNA]</scope>
    <source>
        <strain evidence="2">KIB-2018</strain>
        <tissue evidence="2">Leaf</tissue>
    </source>
</reference>
<dbReference type="AlphaFoldDB" id="A0AAV8T949"/>
<sequence length="373" mass="39604">MILANLGRPYWFSPFRSTRTVTHVVVQVRFPNLPISRYHPTILEALGNLVGSLVKIDDATSQAQRGRFARLAVELDLSAPLRSSVALDGETLLVEYEGLPSVCAGCGFTGHDLGAFITTPYASNTRPESSGRPPGPSLHLPGENNPGSKSSVVPLALLSHAQVAEGRPKHAPRRRSLRPLRLTQVVTVDRLITGQANKARPHVWEAPVSTFWRTGSRVAPTGVVPTEPNGLPFGPILIEALMGMVQPEPNGNPPGLILTEAPHSPSGPPPSEGPSTVHTPPDPVPWAVGGPSGPASVDRGTGRGLGPLTPVHIRLQPSAPDNHLAIELRSHQRMVLRPGLLVGRLGARGLSLVEGLRPRRGLSGVSFPPHPPP</sequence>
<protein>
    <submittedName>
        <fullName evidence="2">Uncharacterized protein</fullName>
    </submittedName>
</protein>
<accession>A0AAV8T949</accession>
<dbReference type="Proteomes" id="UP001159364">
    <property type="component" value="Linkage Group LG06"/>
</dbReference>
<dbReference type="EMBL" id="JAIWQS010000006">
    <property type="protein sequence ID" value="KAJ8762753.1"/>
    <property type="molecule type" value="Genomic_DNA"/>
</dbReference>
<organism evidence="2 3">
    <name type="scientific">Erythroxylum novogranatense</name>
    <dbReference type="NCBI Taxonomy" id="1862640"/>
    <lineage>
        <taxon>Eukaryota</taxon>
        <taxon>Viridiplantae</taxon>
        <taxon>Streptophyta</taxon>
        <taxon>Embryophyta</taxon>
        <taxon>Tracheophyta</taxon>
        <taxon>Spermatophyta</taxon>
        <taxon>Magnoliopsida</taxon>
        <taxon>eudicotyledons</taxon>
        <taxon>Gunneridae</taxon>
        <taxon>Pentapetalae</taxon>
        <taxon>rosids</taxon>
        <taxon>fabids</taxon>
        <taxon>Malpighiales</taxon>
        <taxon>Erythroxylaceae</taxon>
        <taxon>Erythroxylum</taxon>
    </lineage>
</organism>
<evidence type="ECO:0000313" key="3">
    <source>
        <dbReference type="Proteomes" id="UP001159364"/>
    </source>
</evidence>
<evidence type="ECO:0000313" key="2">
    <source>
        <dbReference type="EMBL" id="KAJ8762753.1"/>
    </source>
</evidence>
<dbReference type="InterPro" id="IPR040256">
    <property type="entry name" value="At4g02000-like"/>
</dbReference>
<proteinExistence type="predicted"/>
<keyword evidence="3" id="KW-1185">Reference proteome</keyword>
<comment type="caution">
    <text evidence="2">The sequence shown here is derived from an EMBL/GenBank/DDBJ whole genome shotgun (WGS) entry which is preliminary data.</text>
</comment>